<keyword evidence="1" id="KW-1133">Transmembrane helix</keyword>
<accession>A0ABV9MJU2</accession>
<protein>
    <submittedName>
        <fullName evidence="2">Uncharacterized protein</fullName>
    </submittedName>
</protein>
<sequence length="157" mass="16858">MNTEQETKARWGRSRFGGSQAMLIIVSLLAGAVLSAALTLVWWNFGPSGDPQRRLLAALAFGLIMLPAMFGLCWALLLDRSTLRGATKNPEISVESQWYDKAAVGVFQDILLVCGLGAAVLSFIEVQASIGLVLASVVALSMADFGVRYLLIKRAEG</sequence>
<keyword evidence="3" id="KW-1185">Reference proteome</keyword>
<dbReference type="EMBL" id="JBHSHE010000017">
    <property type="protein sequence ID" value="MFC4715436.1"/>
    <property type="molecule type" value="Genomic_DNA"/>
</dbReference>
<reference evidence="3" key="1">
    <citation type="journal article" date="2019" name="Int. J. Syst. Evol. Microbiol.">
        <title>The Global Catalogue of Microorganisms (GCM) 10K type strain sequencing project: providing services to taxonomists for standard genome sequencing and annotation.</title>
        <authorList>
            <consortium name="The Broad Institute Genomics Platform"/>
            <consortium name="The Broad Institute Genome Sequencing Center for Infectious Disease"/>
            <person name="Wu L."/>
            <person name="Ma J."/>
        </authorList>
    </citation>
    <scope>NUCLEOTIDE SEQUENCE [LARGE SCALE GENOMIC DNA]</scope>
    <source>
        <strain evidence="3">CGMCC 1.12849</strain>
    </source>
</reference>
<feature type="transmembrane region" description="Helical" evidence="1">
    <location>
        <begin position="55"/>
        <end position="77"/>
    </location>
</feature>
<dbReference type="Proteomes" id="UP001595884">
    <property type="component" value="Unassembled WGS sequence"/>
</dbReference>
<feature type="transmembrane region" description="Helical" evidence="1">
    <location>
        <begin position="21"/>
        <end position="43"/>
    </location>
</feature>
<evidence type="ECO:0000313" key="2">
    <source>
        <dbReference type="EMBL" id="MFC4715436.1"/>
    </source>
</evidence>
<keyword evidence="1" id="KW-0812">Transmembrane</keyword>
<feature type="transmembrane region" description="Helical" evidence="1">
    <location>
        <begin position="130"/>
        <end position="151"/>
    </location>
</feature>
<feature type="transmembrane region" description="Helical" evidence="1">
    <location>
        <begin position="98"/>
        <end position="124"/>
    </location>
</feature>
<dbReference type="RefSeq" id="WP_096256827.1">
    <property type="nucleotide sequence ID" value="NZ_BAAAVQ010000065.1"/>
</dbReference>
<organism evidence="2 3">
    <name type="scientific">Glutamicibacter bergerei</name>
    <dbReference type="NCBI Taxonomy" id="256702"/>
    <lineage>
        <taxon>Bacteria</taxon>
        <taxon>Bacillati</taxon>
        <taxon>Actinomycetota</taxon>
        <taxon>Actinomycetes</taxon>
        <taxon>Micrococcales</taxon>
        <taxon>Micrococcaceae</taxon>
        <taxon>Glutamicibacter</taxon>
    </lineage>
</organism>
<comment type="caution">
    <text evidence="2">The sequence shown here is derived from an EMBL/GenBank/DDBJ whole genome shotgun (WGS) entry which is preliminary data.</text>
</comment>
<gene>
    <name evidence="2" type="ORF">ACFO7V_04695</name>
</gene>
<proteinExistence type="predicted"/>
<evidence type="ECO:0000256" key="1">
    <source>
        <dbReference type="SAM" id="Phobius"/>
    </source>
</evidence>
<keyword evidence="1" id="KW-0472">Membrane</keyword>
<name>A0ABV9MJU2_9MICC</name>
<evidence type="ECO:0000313" key="3">
    <source>
        <dbReference type="Proteomes" id="UP001595884"/>
    </source>
</evidence>